<evidence type="ECO:0000313" key="2">
    <source>
        <dbReference type="EMBL" id="MBO0335153.1"/>
    </source>
</evidence>
<gene>
    <name evidence="2" type="ORF">J0X12_16140</name>
</gene>
<dbReference type="InterPro" id="IPR036928">
    <property type="entry name" value="AS_sf"/>
</dbReference>
<protein>
    <submittedName>
        <fullName evidence="2">Amidase</fullName>
    </submittedName>
</protein>
<dbReference type="InterPro" id="IPR000120">
    <property type="entry name" value="Amidase"/>
</dbReference>
<dbReference type="Gene3D" id="3.90.1300.10">
    <property type="entry name" value="Amidase signature (AS) domain"/>
    <property type="match status" value="1"/>
</dbReference>
<dbReference type="InterPro" id="IPR023631">
    <property type="entry name" value="Amidase_dom"/>
</dbReference>
<proteinExistence type="predicted"/>
<keyword evidence="3" id="KW-1185">Reference proteome</keyword>
<dbReference type="EMBL" id="JAFLNC010000005">
    <property type="protein sequence ID" value="MBO0335153.1"/>
    <property type="molecule type" value="Genomic_DNA"/>
</dbReference>
<sequence>MTVVDQSMPNVLPALDAVRQIRDGRLTSVELVRACLNRIEETDGQIKAWAQLDPDYAFAQAAEMDSIRRAGRPLGTLHGIPVGLKDIVDTRDFLTERGTPIFAGRQPAEDAAIVERLRDQGAIILGKTVTTELAFVQAVETRNPHNVAHSPGGSSSGSAAAVAAFQVPLAIGTQTNGSVIRPASFCGTYGFKPTRGMISRRGILQTSKSLDQVGVFGRTLEDVAALSDVIKGYDPADHSSYARPRPLMLEGCRADPPVDPEFVWLELPFNNRLTPAAREGLEEIMALLGDRVDKVSVPASFDGFIEAQRVIHEFEICQHLQETFSGYWEKISPALQQIVEHGRTISAAQYEDAVQFMVSANEYFDVFFHDYDAVLTASAPGEASEFVEGTGDPVFSTIWTLCGLPSVSLPLLVGETGLPIGVQLVARTEQDDRLFRTANWIQNKLKAQQA</sequence>
<dbReference type="Pfam" id="PF01425">
    <property type="entry name" value="Amidase"/>
    <property type="match status" value="2"/>
</dbReference>
<dbReference type="PANTHER" id="PTHR11895:SF151">
    <property type="entry name" value="GLUTAMYL-TRNA(GLN) AMIDOTRANSFERASE SUBUNIT A"/>
    <property type="match status" value="1"/>
</dbReference>
<reference evidence="2 3" key="1">
    <citation type="submission" date="2021-03" db="EMBL/GenBank/DDBJ databases">
        <title>Sneathiella sp. CAU 1612 isolated from Kang Won-do.</title>
        <authorList>
            <person name="Kim W."/>
        </authorList>
    </citation>
    <scope>NUCLEOTIDE SEQUENCE [LARGE SCALE GENOMIC DNA]</scope>
    <source>
        <strain evidence="2 3">CAU 1612</strain>
    </source>
</reference>
<evidence type="ECO:0000313" key="3">
    <source>
        <dbReference type="Proteomes" id="UP000664761"/>
    </source>
</evidence>
<comment type="caution">
    <text evidence="2">The sequence shown here is derived from an EMBL/GenBank/DDBJ whole genome shotgun (WGS) entry which is preliminary data.</text>
</comment>
<dbReference type="SUPFAM" id="SSF75304">
    <property type="entry name" value="Amidase signature (AS) enzymes"/>
    <property type="match status" value="1"/>
</dbReference>
<accession>A0ABS3F9Z4</accession>
<dbReference type="PANTHER" id="PTHR11895">
    <property type="entry name" value="TRANSAMIDASE"/>
    <property type="match status" value="1"/>
</dbReference>
<name>A0ABS3F9Z4_9PROT</name>
<dbReference type="RefSeq" id="WP_207047463.1">
    <property type="nucleotide sequence ID" value="NZ_JAFLNC010000005.1"/>
</dbReference>
<feature type="domain" description="Amidase" evidence="1">
    <location>
        <begin position="337"/>
        <end position="434"/>
    </location>
</feature>
<dbReference type="Proteomes" id="UP000664761">
    <property type="component" value="Unassembled WGS sequence"/>
</dbReference>
<evidence type="ECO:0000259" key="1">
    <source>
        <dbReference type="Pfam" id="PF01425"/>
    </source>
</evidence>
<organism evidence="2 3">
    <name type="scientific">Sneathiella sedimenti</name>
    <dbReference type="NCBI Taxonomy" id="2816034"/>
    <lineage>
        <taxon>Bacteria</taxon>
        <taxon>Pseudomonadati</taxon>
        <taxon>Pseudomonadota</taxon>
        <taxon>Alphaproteobacteria</taxon>
        <taxon>Sneathiellales</taxon>
        <taxon>Sneathiellaceae</taxon>
        <taxon>Sneathiella</taxon>
    </lineage>
</organism>
<feature type="domain" description="Amidase" evidence="1">
    <location>
        <begin position="30"/>
        <end position="243"/>
    </location>
</feature>